<dbReference type="AlphaFoldDB" id="A0AAF3J494"/>
<name>A0AAF3J494_9BILA</name>
<dbReference type="Pfam" id="PF00011">
    <property type="entry name" value="HSP20"/>
    <property type="match status" value="1"/>
</dbReference>
<dbReference type="Proteomes" id="UP000887575">
    <property type="component" value="Unassembled WGS sequence"/>
</dbReference>
<dbReference type="GO" id="GO:0009408">
    <property type="term" value="P:response to heat"/>
    <property type="evidence" value="ECO:0007669"/>
    <property type="project" value="TreeGrafter"/>
</dbReference>
<dbReference type="GO" id="GO:0005634">
    <property type="term" value="C:nucleus"/>
    <property type="evidence" value="ECO:0007669"/>
    <property type="project" value="TreeGrafter"/>
</dbReference>
<comment type="similarity">
    <text evidence="1 2">Belongs to the small heat shock protein (HSP20) family.</text>
</comment>
<sequence length="480" mass="55936">MTEKNHFESSRRFPSLFDDDYWDSLWARDDWMDRMNDWPTEWPRPRDIMSRFFKDTERWWDDWPRDWPKMDAIMPRFTSHLDRLDNNWRQDPFWKDLYPQWAEPIFKEGIDVNSSITNDDRKFAVAIDAYQFRPEEIQVKTLDDTLLVEGRHEEMRDRDNFTKMYFVRKYQLPNDVNPMDITSNIDQKGRLTVEASKKAQALTGRERLIPIEGSSKYRSQSRTRHDSGYSNGYSHSPASNPRQYSPVEVDTGSGTDRYRSEGSGGYRQQQEYRSSSRQDYSSNGNHGNQGRTVEIPINRERSYDRSDSKGVGGLRENVLRREEELGDRNGGRSGDHQHSESYYRHETRSSGGGLSPHQVTASNENRSYTNGRRASFETNENREQMSPGRKVFDSLRDKFESGFRSQSRDTDQSAFHRGYQSGYQAAHSGNDTSQRSGNYRVDSPASTSTGGILKRSDDLPPRAESRSESVRSVKIVRTYN</sequence>
<dbReference type="WBParaSite" id="MBELARI_LOCUS15223.2">
    <property type="protein sequence ID" value="MBELARI_LOCUS15223.2"/>
    <property type="gene ID" value="MBELARI_LOCUS15223"/>
</dbReference>
<proteinExistence type="inferred from homology"/>
<evidence type="ECO:0000313" key="5">
    <source>
        <dbReference type="Proteomes" id="UP000887575"/>
    </source>
</evidence>
<dbReference type="PANTHER" id="PTHR45640:SF10">
    <property type="entry name" value="SHSP DOMAIN-CONTAINING PROTEIN"/>
    <property type="match status" value="1"/>
</dbReference>
<protein>
    <submittedName>
        <fullName evidence="6">SHSP domain-containing protein</fullName>
    </submittedName>
</protein>
<dbReference type="PRINTS" id="PR00299">
    <property type="entry name" value="ACRYSTALLIN"/>
</dbReference>
<feature type="region of interest" description="Disordered" evidence="3">
    <location>
        <begin position="204"/>
        <end position="390"/>
    </location>
</feature>
<feature type="compositionally biased region" description="Basic and acidic residues" evidence="3">
    <location>
        <begin position="454"/>
        <end position="471"/>
    </location>
</feature>
<dbReference type="PANTHER" id="PTHR45640">
    <property type="entry name" value="HEAT SHOCK PROTEIN HSP-12.2-RELATED"/>
    <property type="match status" value="1"/>
</dbReference>
<reference evidence="6" key="1">
    <citation type="submission" date="2024-02" db="UniProtKB">
        <authorList>
            <consortium name="WormBaseParasite"/>
        </authorList>
    </citation>
    <scope>IDENTIFICATION</scope>
</reference>
<dbReference type="GO" id="GO:0051082">
    <property type="term" value="F:unfolded protein binding"/>
    <property type="evidence" value="ECO:0007669"/>
    <property type="project" value="TreeGrafter"/>
</dbReference>
<evidence type="ECO:0000256" key="2">
    <source>
        <dbReference type="RuleBase" id="RU003616"/>
    </source>
</evidence>
<feature type="region of interest" description="Disordered" evidence="3">
    <location>
        <begin position="423"/>
        <end position="480"/>
    </location>
</feature>
<feature type="compositionally biased region" description="Basic and acidic residues" evidence="3">
    <location>
        <begin position="317"/>
        <end position="348"/>
    </location>
</feature>
<feature type="domain" description="SHSP" evidence="4">
    <location>
        <begin position="105"/>
        <end position="212"/>
    </location>
</feature>
<keyword evidence="5" id="KW-1185">Reference proteome</keyword>
<feature type="compositionally biased region" description="Basic and acidic residues" evidence="3">
    <location>
        <begin position="297"/>
        <end position="308"/>
    </location>
</feature>
<dbReference type="GO" id="GO:0005737">
    <property type="term" value="C:cytoplasm"/>
    <property type="evidence" value="ECO:0007669"/>
    <property type="project" value="TreeGrafter"/>
</dbReference>
<dbReference type="Gene3D" id="2.60.40.790">
    <property type="match status" value="1"/>
</dbReference>
<dbReference type="SUPFAM" id="SSF49764">
    <property type="entry name" value="HSP20-like chaperones"/>
    <property type="match status" value="1"/>
</dbReference>
<evidence type="ECO:0000256" key="1">
    <source>
        <dbReference type="PROSITE-ProRule" id="PRU00285"/>
    </source>
</evidence>
<feature type="compositionally biased region" description="Polar residues" evidence="3">
    <location>
        <begin position="357"/>
        <end position="378"/>
    </location>
</feature>
<dbReference type="InterPro" id="IPR001436">
    <property type="entry name" value="Alpha-crystallin/sHSP_animal"/>
</dbReference>
<feature type="compositionally biased region" description="Low complexity" evidence="3">
    <location>
        <begin position="266"/>
        <end position="282"/>
    </location>
</feature>
<dbReference type="InterPro" id="IPR002068">
    <property type="entry name" value="A-crystallin/Hsp20_dom"/>
</dbReference>
<accession>A0AAF3J494</accession>
<dbReference type="GO" id="GO:0042026">
    <property type="term" value="P:protein refolding"/>
    <property type="evidence" value="ECO:0007669"/>
    <property type="project" value="TreeGrafter"/>
</dbReference>
<feature type="compositionally biased region" description="Polar residues" evidence="3">
    <location>
        <begin position="423"/>
        <end position="437"/>
    </location>
</feature>
<dbReference type="CDD" id="cd06526">
    <property type="entry name" value="metazoan_ACD"/>
    <property type="match status" value="1"/>
</dbReference>
<evidence type="ECO:0000313" key="6">
    <source>
        <dbReference type="WBParaSite" id="MBELARI_LOCUS15223.2"/>
    </source>
</evidence>
<evidence type="ECO:0000256" key="3">
    <source>
        <dbReference type="SAM" id="MobiDB-lite"/>
    </source>
</evidence>
<dbReference type="PROSITE" id="PS01031">
    <property type="entry name" value="SHSP"/>
    <property type="match status" value="1"/>
</dbReference>
<feature type="compositionally biased region" description="Polar residues" evidence="3">
    <location>
        <begin position="228"/>
        <end position="243"/>
    </location>
</feature>
<organism evidence="5 6">
    <name type="scientific">Mesorhabditis belari</name>
    <dbReference type="NCBI Taxonomy" id="2138241"/>
    <lineage>
        <taxon>Eukaryota</taxon>
        <taxon>Metazoa</taxon>
        <taxon>Ecdysozoa</taxon>
        <taxon>Nematoda</taxon>
        <taxon>Chromadorea</taxon>
        <taxon>Rhabditida</taxon>
        <taxon>Rhabditina</taxon>
        <taxon>Rhabditomorpha</taxon>
        <taxon>Rhabditoidea</taxon>
        <taxon>Rhabditidae</taxon>
        <taxon>Mesorhabditinae</taxon>
        <taxon>Mesorhabditis</taxon>
    </lineage>
</organism>
<evidence type="ECO:0000259" key="4">
    <source>
        <dbReference type="PROSITE" id="PS01031"/>
    </source>
</evidence>
<dbReference type="InterPro" id="IPR008978">
    <property type="entry name" value="HSP20-like_chaperone"/>
</dbReference>